<dbReference type="RefSeq" id="WP_028870831.1">
    <property type="nucleotide sequence ID" value="NZ_VOSB01000001.1"/>
</dbReference>
<dbReference type="AlphaFoldDB" id="A0A5C7BEB3"/>
<gene>
    <name evidence="1" type="ORF">ES692_00955</name>
</gene>
<keyword evidence="2" id="KW-1185">Reference proteome</keyword>
<dbReference type="EMBL" id="VOSB01000001">
    <property type="protein sequence ID" value="TXE20388.1"/>
    <property type="molecule type" value="Genomic_DNA"/>
</dbReference>
<dbReference type="OrthoDB" id="1466769at2"/>
<proteinExistence type="predicted"/>
<comment type="caution">
    <text evidence="1">The sequence shown here is derived from an EMBL/GenBank/DDBJ whole genome shotgun (WGS) entry which is preliminary data.</text>
</comment>
<evidence type="ECO:0000313" key="1">
    <source>
        <dbReference type="EMBL" id="TXE20388.1"/>
    </source>
</evidence>
<sequence length="270" mass="32173">MNLSPQHLQALYQAYCKTHVLWKSTDISTLKQLEIPICYDPLFLRKLERRLRLGQLAEQFVFNQLETCKSIKILAENIQIQKNKLTLGELDALLLVDNLPIHLEIIYKFYVYDPTLGKTEIERWIGPNRKDSLIEKLNKLNQKQLPLLYSQDCKFTLKQLDLEHYKFEQHVLFKAQLFVPYQQQVTIELLNTDCVCGFYINTSQLETFKNHLFYIPTKLDWFLKPHADIDWLEYSNFRSESKVFLDNNQSPLFWMLSKTGELTKSFLVWW</sequence>
<dbReference type="Pfam" id="PF08907">
    <property type="entry name" value="DUF1853"/>
    <property type="match status" value="1"/>
</dbReference>
<organism evidence="1 2">
    <name type="scientific">Psychroserpens burtonensis</name>
    <dbReference type="NCBI Taxonomy" id="49278"/>
    <lineage>
        <taxon>Bacteria</taxon>
        <taxon>Pseudomonadati</taxon>
        <taxon>Bacteroidota</taxon>
        <taxon>Flavobacteriia</taxon>
        <taxon>Flavobacteriales</taxon>
        <taxon>Flavobacteriaceae</taxon>
        <taxon>Psychroserpens</taxon>
    </lineage>
</organism>
<dbReference type="Proteomes" id="UP000321938">
    <property type="component" value="Unassembled WGS sequence"/>
</dbReference>
<name>A0A5C7BEB3_9FLAO</name>
<accession>A0A5C7BEB3</accession>
<dbReference type="STRING" id="1123037.GCA_000425305_00575"/>
<evidence type="ECO:0000313" key="2">
    <source>
        <dbReference type="Proteomes" id="UP000321938"/>
    </source>
</evidence>
<protein>
    <submittedName>
        <fullName evidence="1">DUF1853 family protein</fullName>
    </submittedName>
</protein>
<reference evidence="1 2" key="1">
    <citation type="submission" date="2019-08" db="EMBL/GenBank/DDBJ databases">
        <title>Genome of Psychroserpens burtonensis ACAM 167.</title>
        <authorList>
            <person name="Bowman J.P."/>
        </authorList>
    </citation>
    <scope>NUCLEOTIDE SEQUENCE [LARGE SCALE GENOMIC DNA]</scope>
    <source>
        <strain evidence="1 2">ACAM 167</strain>
    </source>
</reference>
<dbReference type="InterPro" id="IPR015003">
    <property type="entry name" value="DUF1853"/>
</dbReference>